<sequence>MNTSAQNYVRIFDTSLRDGEQAPGASMTSAEKLEVARALARLGVDVIEAGFPAASPDDLAAVQTIAAEVGQTSVAGRPQAEPPIICGLARCTKNDIDAAWQGVKGAKHPRIHTFLATSDLHLKHKLRMTREEMTAKAVEMVTYARSLCADIEFSPEDAGRSDPEFLYKVLEAVIKAGATTLNIPDTVGYTMPDEFGALIAGIIKNTPGAKDVIISVHCHDDLGLAVANSVAGLRAGARQAECTINGIGERAGNASLEEIVMALRTRADKIGLQTGIDATQLCRTSKLVSRSTSYPVPPNKSIVGANAFAHESGIHQDGMIKNAQTYEIMRPEDVGATQTMLVLGKHSGRAAFSKRLAELGYPLEGDALLKAFNEFKKLADRKKAVLDADLITLASDERATVPELWALETLQVVCGTTGLPTATVRLRDPDGKTHVKACVGTGPVDATYKAIDAIVKVPVKLLEFGINGVTEGIDALAEASVRVRHDEQRSSHGHGADTDIVVASAKAYVAAINHVLSRHTNVRAQHPQKTVETPEVRA</sequence>
<dbReference type="InterPro" id="IPR050073">
    <property type="entry name" value="2-IPM_HCS-like"/>
</dbReference>
<dbReference type="InterPro" id="IPR002034">
    <property type="entry name" value="AIPM/Hcit_synth_CS"/>
</dbReference>
<comment type="pathway">
    <text evidence="1 12">Amino-acid biosynthesis; L-leucine biosynthesis; L-leucine from 3-methyl-2-oxobutanoate: step 1/4.</text>
</comment>
<evidence type="ECO:0000256" key="5">
    <source>
        <dbReference type="ARBA" id="ARBA00022430"/>
    </source>
</evidence>
<dbReference type="Gene3D" id="3.20.20.70">
    <property type="entry name" value="Aldolase class I"/>
    <property type="match status" value="1"/>
</dbReference>
<feature type="binding site" evidence="12">
    <location>
        <position position="253"/>
    </location>
    <ligand>
        <name>Mn(2+)</name>
        <dbReference type="ChEBI" id="CHEBI:29035"/>
    </ligand>
</feature>
<dbReference type="GO" id="GO:0003985">
    <property type="term" value="F:acetyl-CoA C-acetyltransferase activity"/>
    <property type="evidence" value="ECO:0007669"/>
    <property type="project" value="UniProtKB-UniRule"/>
</dbReference>
<feature type="binding site" evidence="12">
    <location>
        <position position="18"/>
    </location>
    <ligand>
        <name>Mn(2+)</name>
        <dbReference type="ChEBI" id="CHEBI:29035"/>
    </ligand>
</feature>
<evidence type="ECO:0000259" key="13">
    <source>
        <dbReference type="PROSITE" id="PS50991"/>
    </source>
</evidence>
<evidence type="ECO:0000256" key="7">
    <source>
        <dbReference type="ARBA" id="ARBA00022605"/>
    </source>
</evidence>
<dbReference type="CDD" id="cd07940">
    <property type="entry name" value="DRE_TIM_IPMS"/>
    <property type="match status" value="1"/>
</dbReference>
<dbReference type="GO" id="GO:0030145">
    <property type="term" value="F:manganese ion binding"/>
    <property type="evidence" value="ECO:0007669"/>
    <property type="project" value="UniProtKB-UniRule"/>
</dbReference>
<evidence type="ECO:0000256" key="8">
    <source>
        <dbReference type="ARBA" id="ARBA00022679"/>
    </source>
</evidence>
<reference evidence="14 15" key="1">
    <citation type="submission" date="2019-01" db="EMBL/GenBank/DDBJ databases">
        <title>Lacunisphaera sp. strain TWA-58.</title>
        <authorList>
            <person name="Chen W.-M."/>
        </authorList>
    </citation>
    <scope>NUCLEOTIDE SEQUENCE [LARGE SCALE GENOMIC DNA]</scope>
    <source>
        <strain evidence="14 15">TWA-58</strain>
    </source>
</reference>
<keyword evidence="14" id="KW-0012">Acyltransferase</keyword>
<dbReference type="FunFam" id="1.10.238.260:FF:000001">
    <property type="entry name" value="2-isopropylmalate synthase"/>
    <property type="match status" value="1"/>
</dbReference>
<dbReference type="InterPro" id="IPR013785">
    <property type="entry name" value="Aldolase_TIM"/>
</dbReference>
<dbReference type="FunFam" id="3.30.160.270:FF:000001">
    <property type="entry name" value="2-isopropylmalate synthase"/>
    <property type="match status" value="1"/>
</dbReference>
<dbReference type="EC" id="2.3.3.13" evidence="3 12"/>
<dbReference type="PROSITE" id="PS00816">
    <property type="entry name" value="AIPM_HOMOCIT_SYNTH_2"/>
    <property type="match status" value="1"/>
</dbReference>
<dbReference type="SMART" id="SM00917">
    <property type="entry name" value="LeuA_dimer"/>
    <property type="match status" value="1"/>
</dbReference>
<dbReference type="Pfam" id="PF00682">
    <property type="entry name" value="HMGL-like"/>
    <property type="match status" value="1"/>
</dbReference>
<evidence type="ECO:0000256" key="12">
    <source>
        <dbReference type="HAMAP-Rule" id="MF_01025"/>
    </source>
</evidence>
<dbReference type="RefSeq" id="WP_129046840.1">
    <property type="nucleotide sequence ID" value="NZ_SDHX01000001.1"/>
</dbReference>
<dbReference type="Pfam" id="PF08502">
    <property type="entry name" value="LeuA_dimer"/>
    <property type="match status" value="1"/>
</dbReference>
<evidence type="ECO:0000256" key="3">
    <source>
        <dbReference type="ARBA" id="ARBA00012973"/>
    </source>
</evidence>
<dbReference type="OrthoDB" id="9804858at2"/>
<dbReference type="Gene3D" id="1.10.238.260">
    <property type="match status" value="1"/>
</dbReference>
<evidence type="ECO:0000256" key="11">
    <source>
        <dbReference type="ARBA" id="ARBA00023304"/>
    </source>
</evidence>
<protein>
    <recommendedName>
        <fullName evidence="4 12">2-isopropylmalate synthase</fullName>
        <ecNumber evidence="3 12">2.3.3.13</ecNumber>
    </recommendedName>
    <alternativeName>
        <fullName evidence="12">Alpha-IPM synthase</fullName>
    </alternativeName>
    <alternativeName>
        <fullName evidence="12">Alpha-isopropylmalate synthase</fullName>
    </alternativeName>
</protein>
<dbReference type="PROSITE" id="PS00815">
    <property type="entry name" value="AIPM_HOMOCIT_SYNTH_1"/>
    <property type="match status" value="1"/>
</dbReference>
<dbReference type="InterPro" id="IPR013709">
    <property type="entry name" value="2-isopropylmalate_synth_dimer"/>
</dbReference>
<dbReference type="HAMAP" id="MF_01025">
    <property type="entry name" value="LeuA_type1"/>
    <property type="match status" value="1"/>
</dbReference>
<comment type="caution">
    <text evidence="14">The sequence shown here is derived from an EMBL/GenBank/DDBJ whole genome shotgun (WGS) entry which is preliminary data.</text>
</comment>
<feature type="binding site" evidence="12">
    <location>
        <position position="219"/>
    </location>
    <ligand>
        <name>Mn(2+)</name>
        <dbReference type="ChEBI" id="CHEBI:29035"/>
    </ligand>
</feature>
<feature type="domain" description="Pyruvate carboxyltransferase" evidence="13">
    <location>
        <begin position="9"/>
        <end position="282"/>
    </location>
</feature>
<feature type="region of interest" description="Regulatory domain" evidence="12">
    <location>
        <begin position="406"/>
        <end position="538"/>
    </location>
</feature>
<comment type="function">
    <text evidence="12">Catalyzes the condensation of the acetyl group of acetyl-CoA with 3-methyl-2-oxobutanoate (2-ketoisovalerate) to form 3-carboxy-3-hydroxy-4-methylpentanoate (2-isopropylmalate).</text>
</comment>
<evidence type="ECO:0000256" key="9">
    <source>
        <dbReference type="ARBA" id="ARBA00022723"/>
    </source>
</evidence>
<keyword evidence="11 12" id="KW-0100">Branched-chain amino acid biosynthesis</keyword>
<dbReference type="Pfam" id="PF22617">
    <property type="entry name" value="HCS_D2"/>
    <property type="match status" value="1"/>
</dbReference>
<comment type="subunit">
    <text evidence="12">Homodimer.</text>
</comment>
<dbReference type="FunFam" id="3.20.20.70:FF:000010">
    <property type="entry name" value="2-isopropylmalate synthase"/>
    <property type="match status" value="1"/>
</dbReference>
<evidence type="ECO:0000313" key="15">
    <source>
        <dbReference type="Proteomes" id="UP000290218"/>
    </source>
</evidence>
<dbReference type="NCBIfam" id="TIGR00973">
    <property type="entry name" value="leuA_bact"/>
    <property type="match status" value="1"/>
</dbReference>
<comment type="catalytic activity">
    <reaction evidence="12">
        <text>3-methyl-2-oxobutanoate + acetyl-CoA + H2O = (2S)-2-isopropylmalate + CoA + H(+)</text>
        <dbReference type="Rhea" id="RHEA:21524"/>
        <dbReference type="ChEBI" id="CHEBI:1178"/>
        <dbReference type="ChEBI" id="CHEBI:11851"/>
        <dbReference type="ChEBI" id="CHEBI:15377"/>
        <dbReference type="ChEBI" id="CHEBI:15378"/>
        <dbReference type="ChEBI" id="CHEBI:57287"/>
        <dbReference type="ChEBI" id="CHEBI:57288"/>
        <dbReference type="EC" id="2.3.3.13"/>
    </reaction>
</comment>
<evidence type="ECO:0000256" key="6">
    <source>
        <dbReference type="ARBA" id="ARBA00022490"/>
    </source>
</evidence>
<evidence type="ECO:0000313" key="14">
    <source>
        <dbReference type="EMBL" id="RXK55475.1"/>
    </source>
</evidence>
<keyword evidence="8 12" id="KW-0808">Transferase</keyword>
<comment type="similarity">
    <text evidence="2 12">Belongs to the alpha-IPM synthase/homocitrate synthase family. LeuA type 1 subfamily.</text>
</comment>
<dbReference type="GO" id="GO:0003852">
    <property type="term" value="F:2-isopropylmalate synthase activity"/>
    <property type="evidence" value="ECO:0007669"/>
    <property type="project" value="UniProtKB-UniRule"/>
</dbReference>
<name>A0A4Q1C921_9BACT</name>
<evidence type="ECO:0000256" key="10">
    <source>
        <dbReference type="ARBA" id="ARBA00023211"/>
    </source>
</evidence>
<dbReference type="PANTHER" id="PTHR10277:SF9">
    <property type="entry name" value="2-ISOPROPYLMALATE SYNTHASE 1, CHLOROPLASTIC-RELATED"/>
    <property type="match status" value="1"/>
</dbReference>
<dbReference type="Proteomes" id="UP000290218">
    <property type="component" value="Unassembled WGS sequence"/>
</dbReference>
<feature type="binding site" evidence="12">
    <location>
        <position position="217"/>
    </location>
    <ligand>
        <name>Mn(2+)</name>
        <dbReference type="ChEBI" id="CHEBI:29035"/>
    </ligand>
</feature>
<dbReference type="UniPathway" id="UPA00048">
    <property type="reaction ID" value="UER00070"/>
</dbReference>
<proteinExistence type="inferred from homology"/>
<dbReference type="InterPro" id="IPR000891">
    <property type="entry name" value="PYR_CT"/>
</dbReference>
<dbReference type="NCBIfam" id="NF002086">
    <property type="entry name" value="PRK00915.1-3"/>
    <property type="match status" value="1"/>
</dbReference>
<dbReference type="InterPro" id="IPR054691">
    <property type="entry name" value="LeuA/HCS_post-cat"/>
</dbReference>
<keyword evidence="6 12" id="KW-0963">Cytoplasm</keyword>
<keyword evidence="5 12" id="KW-0432">Leucine biosynthesis</keyword>
<dbReference type="PROSITE" id="PS50991">
    <property type="entry name" value="PYR_CT"/>
    <property type="match status" value="1"/>
</dbReference>
<keyword evidence="7 12" id="KW-0028">Amino-acid biosynthesis</keyword>
<keyword evidence="9 12" id="KW-0479">Metal-binding</keyword>
<evidence type="ECO:0000256" key="1">
    <source>
        <dbReference type="ARBA" id="ARBA00004689"/>
    </source>
</evidence>
<dbReference type="Gene3D" id="3.30.160.270">
    <property type="match status" value="1"/>
</dbReference>
<keyword evidence="15" id="KW-1185">Reference proteome</keyword>
<dbReference type="EMBL" id="SDHX01000001">
    <property type="protein sequence ID" value="RXK55475.1"/>
    <property type="molecule type" value="Genomic_DNA"/>
</dbReference>
<evidence type="ECO:0000256" key="4">
    <source>
        <dbReference type="ARBA" id="ARBA00018198"/>
    </source>
</evidence>
<dbReference type="GO" id="GO:0009098">
    <property type="term" value="P:L-leucine biosynthetic process"/>
    <property type="evidence" value="ECO:0007669"/>
    <property type="project" value="UniProtKB-UniRule"/>
</dbReference>
<comment type="cofactor">
    <cofactor evidence="12">
        <name>Mn(2+)</name>
        <dbReference type="ChEBI" id="CHEBI:29035"/>
    </cofactor>
</comment>
<dbReference type="SUPFAM" id="SSF51569">
    <property type="entry name" value="Aldolase"/>
    <property type="match status" value="1"/>
</dbReference>
<dbReference type="InterPro" id="IPR005671">
    <property type="entry name" value="LeuA_bact_synth"/>
</dbReference>
<dbReference type="PANTHER" id="PTHR10277">
    <property type="entry name" value="HOMOCITRATE SYNTHASE-RELATED"/>
    <property type="match status" value="1"/>
</dbReference>
<organism evidence="14 15">
    <name type="scientific">Oleiharenicola lentus</name>
    <dbReference type="NCBI Taxonomy" id="2508720"/>
    <lineage>
        <taxon>Bacteria</taxon>
        <taxon>Pseudomonadati</taxon>
        <taxon>Verrucomicrobiota</taxon>
        <taxon>Opitutia</taxon>
        <taxon>Opitutales</taxon>
        <taxon>Opitutaceae</taxon>
        <taxon>Oleiharenicola</taxon>
    </lineage>
</organism>
<dbReference type="InterPro" id="IPR036230">
    <property type="entry name" value="LeuA_allosteric_dom_sf"/>
</dbReference>
<gene>
    <name evidence="12" type="primary">leuA</name>
    <name evidence="14" type="ORF">ESB00_06140</name>
</gene>
<keyword evidence="10 12" id="KW-0464">Manganese</keyword>
<dbReference type="SUPFAM" id="SSF110921">
    <property type="entry name" value="2-isopropylmalate synthase LeuA, allosteric (dimerisation) domain"/>
    <property type="match status" value="1"/>
</dbReference>
<evidence type="ECO:0000256" key="2">
    <source>
        <dbReference type="ARBA" id="ARBA00009396"/>
    </source>
</evidence>
<dbReference type="AlphaFoldDB" id="A0A4Q1C921"/>
<accession>A0A4Q1C921</accession>
<dbReference type="GO" id="GO:0005737">
    <property type="term" value="C:cytoplasm"/>
    <property type="evidence" value="ECO:0007669"/>
    <property type="project" value="UniProtKB-UniRule"/>
</dbReference>